<comment type="function">
    <text evidence="1">Catalyzes the deamination of various vicinal amino-alcohols to oxo compounds. Allows this organism to utilize ethanolamine as the sole source of nitrogen and carbon in the presence of vitamin B12.</text>
</comment>
<dbReference type="PIRSF" id="PIRSF018788">
    <property type="entry name" value="EutB"/>
    <property type="match status" value="1"/>
</dbReference>
<dbReference type="NCBIfam" id="NF011649">
    <property type="entry name" value="PRK15067.1"/>
    <property type="match status" value="1"/>
</dbReference>
<keyword evidence="1" id="KW-0170">Cobalt</keyword>
<evidence type="ECO:0000256" key="1">
    <source>
        <dbReference type="HAMAP-Rule" id="MF_00861"/>
    </source>
</evidence>
<comment type="subcellular location">
    <subcellularLocation>
        <location evidence="1">Bacterial microcompartment</location>
    </subcellularLocation>
</comment>
<feature type="binding site" evidence="1">
    <location>
        <position position="194"/>
    </location>
    <ligand>
        <name>substrate</name>
    </ligand>
</feature>
<accession>A0ABV7VL57</accession>
<feature type="binding site" evidence="1">
    <location>
        <position position="195"/>
    </location>
    <ligand>
        <name>adenosylcob(III)alamin</name>
        <dbReference type="ChEBI" id="CHEBI:18408"/>
    </ligand>
</feature>
<dbReference type="EMBL" id="JBHRYJ010000008">
    <property type="protein sequence ID" value="MFC3678260.1"/>
    <property type="molecule type" value="Genomic_DNA"/>
</dbReference>
<dbReference type="InterPro" id="IPR044941">
    <property type="entry name" value="EutB_N_sf"/>
</dbReference>
<proteinExistence type="inferred from homology"/>
<name>A0ABV7VL57_9PROT</name>
<evidence type="ECO:0000313" key="3">
    <source>
        <dbReference type="Proteomes" id="UP001595711"/>
    </source>
</evidence>
<dbReference type="InterPro" id="IPR013785">
    <property type="entry name" value="Aldolase_TIM"/>
</dbReference>
<feature type="binding site" evidence="1">
    <location>
        <position position="364"/>
    </location>
    <ligand>
        <name>substrate</name>
    </ligand>
</feature>
<dbReference type="Pfam" id="PF06751">
    <property type="entry name" value="EutB"/>
    <property type="match status" value="1"/>
</dbReference>
<organism evidence="2 3">
    <name type="scientific">Ferrovibrio xuzhouensis</name>
    <dbReference type="NCBI Taxonomy" id="1576914"/>
    <lineage>
        <taxon>Bacteria</taxon>
        <taxon>Pseudomonadati</taxon>
        <taxon>Pseudomonadota</taxon>
        <taxon>Alphaproteobacteria</taxon>
        <taxon>Rhodospirillales</taxon>
        <taxon>Rhodospirillaceae</taxon>
        <taxon>Ferrovibrio</taxon>
    </lineage>
</organism>
<dbReference type="Gene3D" id="1.10.220.70">
    <property type="entry name" value="lyase"/>
    <property type="match status" value="1"/>
</dbReference>
<comment type="similarity">
    <text evidence="1">Belongs to the EutB family.</text>
</comment>
<dbReference type="RefSeq" id="WP_379729878.1">
    <property type="nucleotide sequence ID" value="NZ_JBHRYJ010000008.1"/>
</dbReference>
<dbReference type="InterPro" id="IPR044939">
    <property type="entry name" value="EutB_dom_2_sf"/>
</dbReference>
<feature type="binding site" evidence="1">
    <location>
        <position position="403"/>
    </location>
    <ligand>
        <name>adenosylcob(III)alamin</name>
        <dbReference type="ChEBI" id="CHEBI:18408"/>
    </ligand>
</feature>
<dbReference type="EC" id="4.3.1.7" evidence="1"/>
<dbReference type="InterPro" id="IPR010628">
    <property type="entry name" value="EutB"/>
</dbReference>
<dbReference type="Proteomes" id="UP001595711">
    <property type="component" value="Unassembled WGS sequence"/>
</dbReference>
<comment type="caution">
    <text evidence="2">The sequence shown here is derived from an EMBL/GenBank/DDBJ whole genome shotgun (WGS) entry which is preliminary data.</text>
</comment>
<dbReference type="HAMAP" id="MF_00861">
    <property type="entry name" value="EutB"/>
    <property type="match status" value="1"/>
</dbReference>
<dbReference type="Gene3D" id="3.20.20.70">
    <property type="entry name" value="Aldolase class I"/>
    <property type="match status" value="1"/>
</dbReference>
<dbReference type="Gene3D" id="2.30.170.30">
    <property type="entry name" value="ethanolamine ammonia-lyase heavy chain domain like"/>
    <property type="match status" value="1"/>
</dbReference>
<comment type="cofactor">
    <cofactor evidence="1">
        <name>adenosylcob(III)alamin</name>
        <dbReference type="ChEBI" id="CHEBI:18408"/>
    </cofactor>
    <text evidence="1">Binds between the large and small subunits.</text>
</comment>
<dbReference type="PANTHER" id="PTHR39329:SF1">
    <property type="entry name" value="ETHANOLAMINE AMMONIA-LYASE LARGE SUBUNIT"/>
    <property type="match status" value="1"/>
</dbReference>
<comment type="pathway">
    <text evidence="1">Amine and polyamine degradation; ethanolamine degradation.</text>
</comment>
<feature type="binding site" evidence="1">
    <location>
        <position position="247"/>
    </location>
    <ligand>
        <name>adenosylcob(III)alamin</name>
        <dbReference type="ChEBI" id="CHEBI:18408"/>
    </ligand>
</feature>
<keyword evidence="3" id="KW-1185">Reference proteome</keyword>
<evidence type="ECO:0000313" key="2">
    <source>
        <dbReference type="EMBL" id="MFC3678260.1"/>
    </source>
</evidence>
<gene>
    <name evidence="1" type="primary">eutB</name>
    <name evidence="2" type="ORF">ACFOOQ_22135</name>
</gene>
<protein>
    <recommendedName>
        <fullName evidence="1">Ethanolamine ammonia-lyase large subunit</fullName>
        <shortName evidence="1">EAL large subunit</shortName>
        <ecNumber evidence="1">4.3.1.7</ecNumber>
    </recommendedName>
</protein>
<comment type="catalytic activity">
    <reaction evidence="1">
        <text>ethanolamine = acetaldehyde + NH4(+)</text>
        <dbReference type="Rhea" id="RHEA:15313"/>
        <dbReference type="ChEBI" id="CHEBI:15343"/>
        <dbReference type="ChEBI" id="CHEBI:28938"/>
        <dbReference type="ChEBI" id="CHEBI:57603"/>
        <dbReference type="EC" id="4.3.1.7"/>
    </reaction>
</comment>
<feature type="binding site" evidence="1">
    <location>
        <position position="297"/>
    </location>
    <ligand>
        <name>adenosylcob(III)alamin</name>
        <dbReference type="ChEBI" id="CHEBI:18408"/>
    </ligand>
</feature>
<dbReference type="PANTHER" id="PTHR39329">
    <property type="entry name" value="ETHANOLAMINE AMMONIA-LYASE HEAVY CHAIN"/>
    <property type="match status" value="1"/>
</dbReference>
<reference evidence="3" key="1">
    <citation type="journal article" date="2019" name="Int. J. Syst. Evol. Microbiol.">
        <title>The Global Catalogue of Microorganisms (GCM) 10K type strain sequencing project: providing services to taxonomists for standard genome sequencing and annotation.</title>
        <authorList>
            <consortium name="The Broad Institute Genomics Platform"/>
            <consortium name="The Broad Institute Genome Sequencing Center for Infectious Disease"/>
            <person name="Wu L."/>
            <person name="Ma J."/>
        </authorList>
    </citation>
    <scope>NUCLEOTIDE SEQUENCE [LARGE SCALE GENOMIC DNA]</scope>
    <source>
        <strain evidence="3">KCTC 42182</strain>
    </source>
</reference>
<feature type="binding site" evidence="1">
    <location>
        <begin position="161"/>
        <end position="163"/>
    </location>
    <ligand>
        <name>substrate</name>
    </ligand>
</feature>
<keyword evidence="1" id="KW-1283">Bacterial microcompartment</keyword>
<sequence>MPSYASSLNGTRYRFDDLKALLACASPLRSGDQLAGIAAAHDEQRVAARLALADLPLRSFLDDAVIPYEQDEVTRLIVDRHDAAAFAAVAHLTVGGLRDWLLSYAATPEALARLAPGLTPEMVAAVSKLMRNQDLIAVAAKCRVVTAFRNTLGLEGRLASRLQPNHPTDDPEGIAAALLDGLLFGIGDAVIGINPAGDSVPDGIRLLDLLDTVRQRFDIPTQSCVLAHVTATLQMIEQGAPVDLVFQSIAGSEAANRAFGIDLAVLREAHDAGLSLKRGSLGDNVMYFETGQGSALSADAHHGVDQQTMEARAYAVARAFRPLLVNTVVGFIGPEYLYDAKQIIRAGLEDHCCGKLLGLPMGVDVCYTNHAEADQDDMDSLMTLLGVAGVNFLIAVPGADDVMLNYQSLSYHDVLGLRHLLGRKPAPEFEAWLGRMGLLDDQGRLPPPAGDSDAFRRLTTMGLP</sequence>
<keyword evidence="1" id="KW-0846">Cobalamin</keyword>
<feature type="binding site" evidence="1">
    <location>
        <position position="289"/>
    </location>
    <ligand>
        <name>substrate</name>
    </ligand>
</feature>
<keyword evidence="1" id="KW-0456">Lyase</keyword>
<comment type="subunit">
    <text evidence="1">The basic unit is a heterodimer which dimerizes to form tetramers. The heterotetramers trimerize; 6 large subunits form a core ring with 6 small subunits projecting outwards.</text>
</comment>